<feature type="region of interest" description="Disordered" evidence="3">
    <location>
        <begin position="925"/>
        <end position="968"/>
    </location>
</feature>
<dbReference type="InterPro" id="IPR035974">
    <property type="entry name" value="Rap/Ran-GAP_sf"/>
</dbReference>
<dbReference type="InterPro" id="IPR024584">
    <property type="entry name" value="Tuberin_N"/>
</dbReference>
<feature type="region of interest" description="Disordered" evidence="3">
    <location>
        <begin position="1052"/>
        <end position="1117"/>
    </location>
</feature>
<dbReference type="InterPro" id="IPR018515">
    <property type="entry name" value="Tuberin-type_domain"/>
</dbReference>
<name>A0AAU9VY24_9CNID</name>
<dbReference type="PANTHER" id="PTHR10063">
    <property type="entry name" value="TUBERIN"/>
    <property type="match status" value="1"/>
</dbReference>
<feature type="region of interest" description="Disordered" evidence="3">
    <location>
        <begin position="1886"/>
        <end position="1906"/>
    </location>
</feature>
<dbReference type="EMBL" id="CALNXJ010000005">
    <property type="protein sequence ID" value="CAH3039278.1"/>
    <property type="molecule type" value="Genomic_DNA"/>
</dbReference>
<dbReference type="GO" id="GO:0051898">
    <property type="term" value="P:negative regulation of phosphatidylinositol 3-kinase/protein kinase B signal transduction"/>
    <property type="evidence" value="ECO:0007669"/>
    <property type="project" value="TreeGrafter"/>
</dbReference>
<feature type="domain" description="Rap-GAP" evidence="4">
    <location>
        <begin position="1664"/>
        <end position="1891"/>
    </location>
</feature>
<keyword evidence="6" id="KW-1185">Reference proteome</keyword>
<dbReference type="GO" id="GO:0032007">
    <property type="term" value="P:negative regulation of TOR signaling"/>
    <property type="evidence" value="ECO:0007669"/>
    <property type="project" value="InterPro"/>
</dbReference>
<dbReference type="Pfam" id="PF03542">
    <property type="entry name" value="Tuberin"/>
    <property type="match status" value="1"/>
</dbReference>
<gene>
    <name evidence="5" type="ORF">PMEA_00026337</name>
</gene>
<dbReference type="Proteomes" id="UP001159428">
    <property type="component" value="Unassembled WGS sequence"/>
</dbReference>
<evidence type="ECO:0000256" key="2">
    <source>
        <dbReference type="PROSITE-ProRule" id="PRU00103"/>
    </source>
</evidence>
<dbReference type="SUPFAM" id="SSF111347">
    <property type="entry name" value="Rap/Ran-GAP"/>
    <property type="match status" value="1"/>
</dbReference>
<dbReference type="GO" id="GO:0051056">
    <property type="term" value="P:regulation of small GTPase mediated signal transduction"/>
    <property type="evidence" value="ECO:0007669"/>
    <property type="project" value="InterPro"/>
</dbReference>
<feature type="compositionally biased region" description="Basic and acidic residues" evidence="3">
    <location>
        <begin position="1105"/>
        <end position="1117"/>
    </location>
</feature>
<dbReference type="GO" id="GO:0005634">
    <property type="term" value="C:nucleus"/>
    <property type="evidence" value="ECO:0007669"/>
    <property type="project" value="InterPro"/>
</dbReference>
<dbReference type="PROSITE" id="PS50085">
    <property type="entry name" value="RAPGAP"/>
    <property type="match status" value="1"/>
</dbReference>
<dbReference type="InterPro" id="IPR000331">
    <property type="entry name" value="Rap/Ran_GAP_dom"/>
</dbReference>
<dbReference type="PANTHER" id="PTHR10063:SF0">
    <property type="entry name" value="TUBERIN"/>
    <property type="match status" value="1"/>
</dbReference>
<feature type="compositionally biased region" description="Basic and acidic residues" evidence="3">
    <location>
        <begin position="1075"/>
        <end position="1087"/>
    </location>
</feature>
<accession>A0AAU9VY24</accession>
<protein>
    <recommendedName>
        <fullName evidence="4">Rap-GAP domain-containing protein</fullName>
    </recommendedName>
</protein>
<proteinExistence type="predicted"/>
<dbReference type="InterPro" id="IPR027107">
    <property type="entry name" value="Tuberin/Ral-act_asu"/>
</dbReference>
<feature type="repeat" description="HEAT" evidence="2">
    <location>
        <begin position="497"/>
        <end position="535"/>
    </location>
</feature>
<feature type="region of interest" description="Disordered" evidence="3">
    <location>
        <begin position="1313"/>
        <end position="1619"/>
    </location>
</feature>
<dbReference type="GO" id="GO:0030178">
    <property type="term" value="P:negative regulation of Wnt signaling pathway"/>
    <property type="evidence" value="ECO:0007669"/>
    <property type="project" value="TreeGrafter"/>
</dbReference>
<dbReference type="PROSITE" id="PS50077">
    <property type="entry name" value="HEAT_REPEAT"/>
    <property type="match status" value="1"/>
</dbReference>
<dbReference type="GO" id="GO:0051726">
    <property type="term" value="P:regulation of cell cycle"/>
    <property type="evidence" value="ECO:0007669"/>
    <property type="project" value="TreeGrafter"/>
</dbReference>
<feature type="compositionally biased region" description="Polar residues" evidence="3">
    <location>
        <begin position="1089"/>
        <end position="1100"/>
    </location>
</feature>
<feature type="compositionally biased region" description="Polar residues" evidence="3">
    <location>
        <begin position="936"/>
        <end position="963"/>
    </location>
</feature>
<feature type="compositionally biased region" description="Low complexity" evidence="3">
    <location>
        <begin position="1892"/>
        <end position="1906"/>
    </location>
</feature>
<feature type="compositionally biased region" description="Polar residues" evidence="3">
    <location>
        <begin position="1592"/>
        <end position="1601"/>
    </location>
</feature>
<dbReference type="Pfam" id="PF11864">
    <property type="entry name" value="DUF3384"/>
    <property type="match status" value="1"/>
</dbReference>
<comment type="caution">
    <text evidence="5">The sequence shown here is derived from an EMBL/GenBank/DDBJ whole genome shotgun (WGS) entry which is preliminary data.</text>
</comment>
<dbReference type="InterPro" id="IPR003913">
    <property type="entry name" value="Tuberin"/>
</dbReference>
<dbReference type="FunFam" id="3.40.50.11210:FF:000007">
    <property type="entry name" value="Tuberous sclerosis 2"/>
    <property type="match status" value="1"/>
</dbReference>
<evidence type="ECO:0000313" key="5">
    <source>
        <dbReference type="EMBL" id="CAH3039278.1"/>
    </source>
</evidence>
<dbReference type="PRINTS" id="PR01431">
    <property type="entry name" value="TUBERIN"/>
</dbReference>
<organism evidence="5 6">
    <name type="scientific">Pocillopora meandrina</name>
    <dbReference type="NCBI Taxonomy" id="46732"/>
    <lineage>
        <taxon>Eukaryota</taxon>
        <taxon>Metazoa</taxon>
        <taxon>Cnidaria</taxon>
        <taxon>Anthozoa</taxon>
        <taxon>Hexacorallia</taxon>
        <taxon>Scleractinia</taxon>
        <taxon>Astrocoeniina</taxon>
        <taxon>Pocilloporidae</taxon>
        <taxon>Pocillopora</taxon>
    </lineage>
</organism>
<dbReference type="SUPFAM" id="SSF48371">
    <property type="entry name" value="ARM repeat"/>
    <property type="match status" value="1"/>
</dbReference>
<dbReference type="InterPro" id="IPR016024">
    <property type="entry name" value="ARM-type_fold"/>
</dbReference>
<feature type="region of interest" description="Disordered" evidence="3">
    <location>
        <begin position="1234"/>
        <end position="1253"/>
    </location>
</feature>
<feature type="compositionally biased region" description="Basic and acidic residues" evidence="3">
    <location>
        <begin position="1430"/>
        <end position="1440"/>
    </location>
</feature>
<feature type="compositionally biased region" description="Basic and acidic residues" evidence="3">
    <location>
        <begin position="1354"/>
        <end position="1365"/>
    </location>
</feature>
<dbReference type="GO" id="GO:0046627">
    <property type="term" value="P:negative regulation of insulin receptor signaling pathway"/>
    <property type="evidence" value="ECO:0007669"/>
    <property type="project" value="TreeGrafter"/>
</dbReference>
<dbReference type="InterPro" id="IPR021133">
    <property type="entry name" value="HEAT_type_2"/>
</dbReference>
<feature type="compositionally biased region" description="Polar residues" evidence="3">
    <location>
        <begin position="1448"/>
        <end position="1463"/>
    </location>
</feature>
<evidence type="ECO:0000256" key="1">
    <source>
        <dbReference type="ARBA" id="ARBA00022468"/>
    </source>
</evidence>
<reference evidence="5 6" key="1">
    <citation type="submission" date="2022-05" db="EMBL/GenBank/DDBJ databases">
        <authorList>
            <consortium name="Genoscope - CEA"/>
            <person name="William W."/>
        </authorList>
    </citation>
    <scope>NUCLEOTIDE SEQUENCE [LARGE SCALE GENOMIC DNA]</scope>
</reference>
<dbReference type="GO" id="GO:0005096">
    <property type="term" value="F:GTPase activator activity"/>
    <property type="evidence" value="ECO:0007669"/>
    <property type="project" value="UniProtKB-KW"/>
</dbReference>
<evidence type="ECO:0000313" key="6">
    <source>
        <dbReference type="Proteomes" id="UP001159428"/>
    </source>
</evidence>
<sequence>MSRQNASESFRQKVKQFFGVKKGHAIPSSVYEGPKADDRVFHHELLQDIGKNSPLANRVKYLRDLCDFLINKRVEDHAIEAAWDAVKDLLNPSNPTEARHLTLQFLTVMISGQFNRLGILRAHFFSVVVNHKIPEDITPRLELLKALSDNGKDISYFEERTGPFLLSWMPEVMQKGRVNFFMPLLINVIHYNSSFLDEDIISGIVRQTCHLSRTTKEEEEVELCLCLLDAVVRYSCLPSNTLFEFIATACRAVNIEKFCQRSWKIMRNLLGTHLGHSGVYTMCNVLEDSDNRSDVMLLRGSVFFIGMCLWGSQRVPNLKYSSSTVLPSMLQALSCHLSLVALEVTLSLQRLVKKYGQELHVVAWDAVLDIIEALQQEIEEISPPDNALIENLHILLFNVEDLYESGKFNGPEERFFALVEKSAGMLPDRSLQILISYKAQSVHPAHVGWLVNLHDLMEKYFRYEIRTSVRVKVLTVLSSVLTSYGHWYEEELLEHAVLPYLIHIPEDQDVTVRNVAVQILLDLCQMSDSQKCQDFLDIIEKVISKHVELQGKSPPLEQQEQMLQEEKELKDVKTAVSGLVEVFKLKLFRLPHGHAVRTFELLVSHVKAHYNHCYSTYIASVIRNLAFECFLSLRCDSSLRLGLSDASEEGEEEERSFRFSPYFTCLQSDSDTKTSSSSHLALISYSDVFQAILNCMQYEWDWTVLEHVLSGLPEVLQNKSLILSANPALNTMTSVLCNIVSEPSFILDLRRVPPGVGRVGLQALIFPVLSVLATYHSNLDRGRQFELVRTLELGLVTKCAVLCVSSLTLCTMEMQAVMKRQANQIQALLVRLTQISATVAMAAPMLEFLSGLVHLPHLYASFQDSQYKSVFAISLPYTDPFKYSQYTITLAYHVIAAWFIRSRVAYRKAFVGFVSKGLKSSAIIPDRYEPKPDSPSLATTKSRTGNSTNQPSPQIHNRSSSPVVQKETETACELHAEMSEVCMDMMARYTFAPCMSQPNRTKAVELMLANGHSRTWMIGNTIVTITTSGTYIGQDGNCDNCLALRQRTVNMSPKESAKTERNVKQKITAADVTTEDSHIQSPDEKAHGTFTSHGTGTQTPAGADESSKPEVKSEFHSGALSDRRLSGQFVAINPQNCRCVCQGWAEIFIRRPSGNISWIMRIQNRATSWLESDVSTALIDDPQIDEVSSPPCEKRGEVLSTSTESGSVIIDVVRQSNPPEGVGTAFHDTARGESLARSGWQHGSTDGDKDADAPQLNSVLIYSQSASTATPPSTPAGSVDSELFEGRERLLSRSPSKGPHVFTMRESECSDILGSLERTPNEDVPPNKTRKFDKPELGVSPVDPFPVSSLPRHNQLERKRRDETKYLSSSEMYRLASDEKSVQSLNTEENEDLSGDQKMETVQGDVPQGRTANPAKKAERKKSVPYQSLEEEHGVIRESPEFALDTVFSKTDTKSAPTTSFDSGVSRYHQDPSRFPQPKQHGDKLDTSDQVPRKVKLRKSSSFSSPTMARKALDLSEHSPYASPRQGRISIAVKSKEAEDRLFSPASVGDPKKSTSSPELSSPPAFPKVLNSETSKRPTSRSRMMPHAIGPQLTNKSSKSAPTVGDSSDGGPKEPPILVTPSESFRYPLDPCFVFLQLYHASFLGPVNERPQPLPDGEVIERAIKCLDRIPPYDTHKIGVIYVGPGQHDNEAAILSNVYGSSRYMQFLAGLGTLVRLRDCPPAEIYTGGLDRNGADGEFAYSWQDDICQVIFHVATLMPTRDSDPGCNSKKMHIGNDFVTIVYNDSQQAVKFGRIKGQFNFAEVLIKPLDNASNMVTVRFKDELKELLSDTGTRVISDNNLPRLVRQLVVHINMASVIHQSQKRPTDAYGCNWLERLRQIKRVHSKAATENSSVPSSPTVRRVSPSVGLRMSSAPISGLTDFTEYIIK</sequence>
<dbReference type="GO" id="GO:0033596">
    <property type="term" value="C:TSC1-TSC2 complex"/>
    <property type="evidence" value="ECO:0007669"/>
    <property type="project" value="InterPro"/>
</dbReference>
<keyword evidence="1" id="KW-0343">GTPase activation</keyword>
<dbReference type="Pfam" id="PF02145">
    <property type="entry name" value="Rap_GAP"/>
    <property type="match status" value="1"/>
</dbReference>
<evidence type="ECO:0000259" key="4">
    <source>
        <dbReference type="PROSITE" id="PS50085"/>
    </source>
</evidence>
<dbReference type="Gene3D" id="3.40.50.11210">
    <property type="entry name" value="Rap/Ran-GAP"/>
    <property type="match status" value="1"/>
</dbReference>
<evidence type="ECO:0000256" key="3">
    <source>
        <dbReference type="SAM" id="MobiDB-lite"/>
    </source>
</evidence>